<reference evidence="1 2" key="1">
    <citation type="submission" date="2019-08" db="EMBL/GenBank/DDBJ databases">
        <authorList>
            <person name="Khan S.A."/>
            <person name="Jeon C.O."/>
            <person name="Jeong S.E."/>
        </authorList>
    </citation>
    <scope>NUCLEOTIDE SEQUENCE [LARGE SCALE GENOMIC DNA]</scope>
    <source>
        <strain evidence="2">IMCC1728</strain>
    </source>
</reference>
<keyword evidence="2" id="KW-1185">Reference proteome</keyword>
<sequence length="77" mass="8341">MSPRRFGRCLAQVQIVGPADARGGAALAIDRAASVRDWMVMRGVPAFRIVVTGEDPRGRSPAAEARLHIFVGERSPR</sequence>
<dbReference type="Proteomes" id="UP000321832">
    <property type="component" value="Unassembled WGS sequence"/>
</dbReference>
<proteinExistence type="predicted"/>
<protein>
    <recommendedName>
        <fullName evidence="3">OmpA family protein</fullName>
    </recommendedName>
</protein>
<evidence type="ECO:0008006" key="3">
    <source>
        <dbReference type="Google" id="ProtNLM"/>
    </source>
</evidence>
<dbReference type="AlphaFoldDB" id="A0A5C6U6L2"/>
<comment type="caution">
    <text evidence="1">The sequence shown here is derived from an EMBL/GenBank/DDBJ whole genome shotgun (WGS) entry which is preliminary data.</text>
</comment>
<gene>
    <name evidence="1" type="ORF">FSC37_21820</name>
</gene>
<dbReference type="InterPro" id="IPR036737">
    <property type="entry name" value="OmpA-like_sf"/>
</dbReference>
<evidence type="ECO:0000313" key="1">
    <source>
        <dbReference type="EMBL" id="TXC67375.1"/>
    </source>
</evidence>
<evidence type="ECO:0000313" key="2">
    <source>
        <dbReference type="Proteomes" id="UP000321832"/>
    </source>
</evidence>
<organism evidence="1 2">
    <name type="scientific">Piscinibacter aquaticus</name>
    <dbReference type="NCBI Taxonomy" id="392597"/>
    <lineage>
        <taxon>Bacteria</taxon>
        <taxon>Pseudomonadati</taxon>
        <taxon>Pseudomonadota</taxon>
        <taxon>Betaproteobacteria</taxon>
        <taxon>Burkholderiales</taxon>
        <taxon>Sphaerotilaceae</taxon>
        <taxon>Piscinibacter</taxon>
    </lineage>
</organism>
<accession>A0A5C6U6L2</accession>
<dbReference type="EMBL" id="VOPW01000001">
    <property type="protein sequence ID" value="TXC67375.1"/>
    <property type="molecule type" value="Genomic_DNA"/>
</dbReference>
<dbReference type="SUPFAM" id="SSF103088">
    <property type="entry name" value="OmpA-like"/>
    <property type="match status" value="1"/>
</dbReference>
<name>A0A5C6U6L2_9BURK</name>